<evidence type="ECO:0000256" key="1">
    <source>
        <dbReference type="ARBA" id="ARBA00004572"/>
    </source>
</evidence>
<keyword evidence="2" id="KW-0812">Transmembrane</keyword>
<dbReference type="Proteomes" id="UP000031443">
    <property type="component" value="Unassembled WGS sequence"/>
</dbReference>
<evidence type="ECO:0000256" key="2">
    <source>
        <dbReference type="ARBA" id="ARBA00022692"/>
    </source>
</evidence>
<keyword evidence="4" id="KW-1133">Transmembrane helix</keyword>
<sequence>MNLTSCLIESALLGILLAPCFVVNDLCSLVTDKSTDRYSKENISVFADTDLPKSPSNLDANHLQKLIHLLESTDDPLIQEQALVTLSNSAAFSVNQKLIHLLESTDDPLIQEQALVTLSNSAAFSVNQDIIRNLDGLSVIGKMLSNSIPKVKEKALNTFNNLSMNVKNQEEIKVYILQVCKEIELSPLNSDLQLAELRLLTNMSFTNDYHHMMTDAIPCLLHLLSEGNERTQVSDGHSPTSEPSEYSPRVSSPCSTRHLQYSQVHCFQRSSASQLTSFIQITTPLHMQHVDMLKTSTSKFIEQSITVQVKSNAHLKSFQYFTASLGCDQVKIQVLKVLVNLSANPAMTRHLFNVQAPSLLSLFDNCINKDILLRALTFAANLNENMKNEEGIITQDQYSEDSIFSLLCGHSTQYAKKLICLLHHHDTEVKEQVAKIITQLRGDTKTKYSGKLQ</sequence>
<protein>
    <submittedName>
        <fullName evidence="10">Armadillo repeat-containing protein 10</fullName>
    </submittedName>
</protein>
<evidence type="ECO:0000256" key="5">
    <source>
        <dbReference type="ARBA" id="ARBA00023128"/>
    </source>
</evidence>
<dbReference type="SUPFAM" id="SSF48371">
    <property type="entry name" value="ARM repeat"/>
    <property type="match status" value="1"/>
</dbReference>
<evidence type="ECO:0000256" key="8">
    <source>
        <dbReference type="SAM" id="SignalP"/>
    </source>
</evidence>
<evidence type="ECO:0000259" key="9">
    <source>
        <dbReference type="Pfam" id="PF04826"/>
    </source>
</evidence>
<keyword evidence="3" id="KW-1000">Mitochondrion outer membrane</keyword>
<dbReference type="GO" id="GO:0005741">
    <property type="term" value="C:mitochondrial outer membrane"/>
    <property type="evidence" value="ECO:0007669"/>
    <property type="project" value="UniProtKB-SubCell"/>
</dbReference>
<feature type="region of interest" description="Disordered" evidence="7">
    <location>
        <begin position="230"/>
        <end position="249"/>
    </location>
</feature>
<gene>
    <name evidence="10" type="ORF">UY3_10739</name>
</gene>
<dbReference type="EMBL" id="KB542130">
    <property type="protein sequence ID" value="EMP32114.1"/>
    <property type="molecule type" value="Genomic_DNA"/>
</dbReference>
<feature type="domain" description="Armadillo repeat-containing" evidence="9">
    <location>
        <begin position="96"/>
        <end position="233"/>
    </location>
</feature>
<evidence type="ECO:0000256" key="6">
    <source>
        <dbReference type="ARBA" id="ARBA00023136"/>
    </source>
</evidence>
<name>M7B4R8_CHEMY</name>
<evidence type="ECO:0000256" key="4">
    <source>
        <dbReference type="ARBA" id="ARBA00022989"/>
    </source>
</evidence>
<dbReference type="InterPro" id="IPR051303">
    <property type="entry name" value="Armcx_regulator"/>
</dbReference>
<dbReference type="PANTHER" id="PTHR15712:SF23">
    <property type="entry name" value="ARMADILLO REPEAT CONTAINING 10"/>
    <property type="match status" value="1"/>
</dbReference>
<dbReference type="eggNOG" id="ENOG502RZRU">
    <property type="taxonomic scope" value="Eukaryota"/>
</dbReference>
<comment type="subcellular location">
    <subcellularLocation>
        <location evidence="1">Mitochondrion outer membrane</location>
        <topology evidence="1">Single-pass membrane protein</topology>
    </subcellularLocation>
</comment>
<reference evidence="11" key="1">
    <citation type="journal article" date="2013" name="Nat. Genet.">
        <title>The draft genomes of soft-shell turtle and green sea turtle yield insights into the development and evolution of the turtle-specific body plan.</title>
        <authorList>
            <person name="Wang Z."/>
            <person name="Pascual-Anaya J."/>
            <person name="Zadissa A."/>
            <person name="Li W."/>
            <person name="Niimura Y."/>
            <person name="Huang Z."/>
            <person name="Li C."/>
            <person name="White S."/>
            <person name="Xiong Z."/>
            <person name="Fang D."/>
            <person name="Wang B."/>
            <person name="Ming Y."/>
            <person name="Chen Y."/>
            <person name="Zheng Y."/>
            <person name="Kuraku S."/>
            <person name="Pignatelli M."/>
            <person name="Herrero J."/>
            <person name="Beal K."/>
            <person name="Nozawa M."/>
            <person name="Li Q."/>
            <person name="Wang J."/>
            <person name="Zhang H."/>
            <person name="Yu L."/>
            <person name="Shigenobu S."/>
            <person name="Wang J."/>
            <person name="Liu J."/>
            <person name="Flicek P."/>
            <person name="Searle S."/>
            <person name="Wang J."/>
            <person name="Kuratani S."/>
            <person name="Yin Y."/>
            <person name="Aken B."/>
            <person name="Zhang G."/>
            <person name="Irie N."/>
        </authorList>
    </citation>
    <scope>NUCLEOTIDE SEQUENCE [LARGE SCALE GENOMIC DNA]</scope>
</reference>
<evidence type="ECO:0000256" key="7">
    <source>
        <dbReference type="SAM" id="MobiDB-lite"/>
    </source>
</evidence>
<evidence type="ECO:0000313" key="11">
    <source>
        <dbReference type="Proteomes" id="UP000031443"/>
    </source>
</evidence>
<keyword evidence="11" id="KW-1185">Reference proteome</keyword>
<dbReference type="Pfam" id="PF04826">
    <property type="entry name" value="Arm_2"/>
    <property type="match status" value="2"/>
</dbReference>
<dbReference type="STRING" id="8469.M7B4R8"/>
<organism evidence="10 11">
    <name type="scientific">Chelonia mydas</name>
    <name type="common">Green sea-turtle</name>
    <name type="synonym">Chelonia agassizi</name>
    <dbReference type="NCBI Taxonomy" id="8469"/>
    <lineage>
        <taxon>Eukaryota</taxon>
        <taxon>Metazoa</taxon>
        <taxon>Chordata</taxon>
        <taxon>Craniata</taxon>
        <taxon>Vertebrata</taxon>
        <taxon>Euteleostomi</taxon>
        <taxon>Archelosauria</taxon>
        <taxon>Testudinata</taxon>
        <taxon>Testudines</taxon>
        <taxon>Cryptodira</taxon>
        <taxon>Durocryptodira</taxon>
        <taxon>Americhelydia</taxon>
        <taxon>Chelonioidea</taxon>
        <taxon>Cheloniidae</taxon>
        <taxon>Chelonia</taxon>
    </lineage>
</organism>
<dbReference type="PANTHER" id="PTHR15712">
    <property type="entry name" value="ARMADILLO REPEAT CONTAINING PROTEIN"/>
    <property type="match status" value="1"/>
</dbReference>
<dbReference type="InterPro" id="IPR016024">
    <property type="entry name" value="ARM-type_fold"/>
</dbReference>
<dbReference type="InterPro" id="IPR011989">
    <property type="entry name" value="ARM-like"/>
</dbReference>
<feature type="signal peptide" evidence="8">
    <location>
        <begin position="1"/>
        <end position="22"/>
    </location>
</feature>
<evidence type="ECO:0000313" key="10">
    <source>
        <dbReference type="EMBL" id="EMP32114.1"/>
    </source>
</evidence>
<evidence type="ECO:0000256" key="3">
    <source>
        <dbReference type="ARBA" id="ARBA00022787"/>
    </source>
</evidence>
<feature type="chain" id="PRO_5004079825" evidence="8">
    <location>
        <begin position="23"/>
        <end position="453"/>
    </location>
</feature>
<feature type="domain" description="Armadillo repeat-containing" evidence="9">
    <location>
        <begin position="324"/>
        <end position="407"/>
    </location>
</feature>
<dbReference type="InterPro" id="IPR006911">
    <property type="entry name" value="ARM-rpt_dom"/>
</dbReference>
<proteinExistence type="predicted"/>
<keyword evidence="5" id="KW-0496">Mitochondrion</keyword>
<keyword evidence="8" id="KW-0732">Signal</keyword>
<accession>M7B4R8</accession>
<dbReference type="AlphaFoldDB" id="M7B4R8"/>
<keyword evidence="6" id="KW-0472">Membrane</keyword>
<dbReference type="Gene3D" id="1.25.10.10">
    <property type="entry name" value="Leucine-rich Repeat Variant"/>
    <property type="match status" value="1"/>
</dbReference>